<dbReference type="Proteomes" id="UP000805193">
    <property type="component" value="Unassembled WGS sequence"/>
</dbReference>
<reference evidence="1 2" key="1">
    <citation type="journal article" date="2020" name="Cell">
        <title>Large-Scale Comparative Analyses of Tick Genomes Elucidate Their Genetic Diversity and Vector Capacities.</title>
        <authorList>
            <consortium name="Tick Genome and Microbiome Consortium (TIGMIC)"/>
            <person name="Jia N."/>
            <person name="Wang J."/>
            <person name="Shi W."/>
            <person name="Du L."/>
            <person name="Sun Y."/>
            <person name="Zhan W."/>
            <person name="Jiang J.F."/>
            <person name="Wang Q."/>
            <person name="Zhang B."/>
            <person name="Ji P."/>
            <person name="Bell-Sakyi L."/>
            <person name="Cui X.M."/>
            <person name="Yuan T.T."/>
            <person name="Jiang B.G."/>
            <person name="Yang W.F."/>
            <person name="Lam T.T."/>
            <person name="Chang Q.C."/>
            <person name="Ding S.J."/>
            <person name="Wang X.J."/>
            <person name="Zhu J.G."/>
            <person name="Ruan X.D."/>
            <person name="Zhao L."/>
            <person name="Wei J.T."/>
            <person name="Ye R.Z."/>
            <person name="Que T.C."/>
            <person name="Du C.H."/>
            <person name="Zhou Y.H."/>
            <person name="Cheng J.X."/>
            <person name="Dai P.F."/>
            <person name="Guo W.B."/>
            <person name="Han X.H."/>
            <person name="Huang E.J."/>
            <person name="Li L.F."/>
            <person name="Wei W."/>
            <person name="Gao Y.C."/>
            <person name="Liu J.Z."/>
            <person name="Shao H.Z."/>
            <person name="Wang X."/>
            <person name="Wang C.C."/>
            <person name="Yang T.C."/>
            <person name="Huo Q.B."/>
            <person name="Li W."/>
            <person name="Chen H.Y."/>
            <person name="Chen S.E."/>
            <person name="Zhou L.G."/>
            <person name="Ni X.B."/>
            <person name="Tian J.H."/>
            <person name="Sheng Y."/>
            <person name="Liu T."/>
            <person name="Pan Y.S."/>
            <person name="Xia L.Y."/>
            <person name="Li J."/>
            <person name="Zhao F."/>
            <person name="Cao W.C."/>
        </authorList>
    </citation>
    <scope>NUCLEOTIDE SEQUENCE [LARGE SCALE GENOMIC DNA]</scope>
    <source>
        <strain evidence="1">Iper-2018</strain>
    </source>
</reference>
<accession>A0AC60NWU7</accession>
<gene>
    <name evidence="1" type="ORF">HPB47_011285</name>
</gene>
<proteinExistence type="predicted"/>
<evidence type="ECO:0000313" key="1">
    <source>
        <dbReference type="EMBL" id="KAG0411613.1"/>
    </source>
</evidence>
<protein>
    <submittedName>
        <fullName evidence="1">Uncharacterized protein</fullName>
    </submittedName>
</protein>
<name>A0AC60NWU7_IXOPE</name>
<sequence>MLAFGILSQLAKYLRTQVGLGKRPKSALCALVLLAAERALCQNGVASVPLGTELVRVMASLTSCGTVGETDSSRLISACADWISAVPAGHSSIVGLLEECPALLERLILQKLLKCTMDPSPAPNSPLPSDVAECFADLAKYGSTSPVVHCTTASVLISLYHESSENELVLAVIKTYLRNLHVYEMEIC</sequence>
<dbReference type="EMBL" id="JABSTQ010011419">
    <property type="protein sequence ID" value="KAG0411613.1"/>
    <property type="molecule type" value="Genomic_DNA"/>
</dbReference>
<organism evidence="1 2">
    <name type="scientific">Ixodes persulcatus</name>
    <name type="common">Taiga tick</name>
    <dbReference type="NCBI Taxonomy" id="34615"/>
    <lineage>
        <taxon>Eukaryota</taxon>
        <taxon>Metazoa</taxon>
        <taxon>Ecdysozoa</taxon>
        <taxon>Arthropoda</taxon>
        <taxon>Chelicerata</taxon>
        <taxon>Arachnida</taxon>
        <taxon>Acari</taxon>
        <taxon>Parasitiformes</taxon>
        <taxon>Ixodida</taxon>
        <taxon>Ixodoidea</taxon>
        <taxon>Ixodidae</taxon>
        <taxon>Ixodinae</taxon>
        <taxon>Ixodes</taxon>
    </lineage>
</organism>
<comment type="caution">
    <text evidence="1">The sequence shown here is derived from an EMBL/GenBank/DDBJ whole genome shotgun (WGS) entry which is preliminary data.</text>
</comment>
<keyword evidence="2" id="KW-1185">Reference proteome</keyword>
<evidence type="ECO:0000313" key="2">
    <source>
        <dbReference type="Proteomes" id="UP000805193"/>
    </source>
</evidence>